<dbReference type="SMART" id="SM00384">
    <property type="entry name" value="AT_hook"/>
    <property type="match status" value="2"/>
</dbReference>
<protein>
    <recommendedName>
        <fullName evidence="6">AT-hook motif nuclear-localized protein</fullName>
    </recommendedName>
</protein>
<gene>
    <name evidence="9" type="ORF">FEM48_Zijuj02G0032600</name>
</gene>
<evidence type="ECO:0000256" key="5">
    <source>
        <dbReference type="ARBA" id="ARBA00023242"/>
    </source>
</evidence>
<dbReference type="Proteomes" id="UP000813462">
    <property type="component" value="Unassembled WGS sequence"/>
</dbReference>
<accession>A0A978VTA8</accession>
<dbReference type="PROSITE" id="PS51742">
    <property type="entry name" value="PPC"/>
    <property type="match status" value="1"/>
</dbReference>
<evidence type="ECO:0000313" key="10">
    <source>
        <dbReference type="Proteomes" id="UP000813462"/>
    </source>
</evidence>
<comment type="caution">
    <text evidence="9">The sequence shown here is derived from an EMBL/GenBank/DDBJ whole genome shotgun (WGS) entry which is preliminary data.</text>
</comment>
<evidence type="ECO:0000256" key="7">
    <source>
        <dbReference type="SAM" id="MobiDB-lite"/>
    </source>
</evidence>
<keyword evidence="5 6" id="KW-0539">Nucleus</keyword>
<comment type="domain">
    <text evidence="6">The PPC domain mediates interactions between AHL proteins.</text>
</comment>
<feature type="domain" description="PPC" evidence="8">
    <location>
        <begin position="121"/>
        <end position="180"/>
    </location>
</feature>
<dbReference type="SUPFAM" id="SSF117856">
    <property type="entry name" value="AF0104/ALDC/Ptd012-like"/>
    <property type="match status" value="1"/>
</dbReference>
<dbReference type="Gene3D" id="3.30.1330.80">
    <property type="entry name" value="Hypothetical protein, similar to alpha- acetolactate decarboxylase, domain 2"/>
    <property type="match status" value="1"/>
</dbReference>
<evidence type="ECO:0000259" key="8">
    <source>
        <dbReference type="PROSITE" id="PS51742"/>
    </source>
</evidence>
<dbReference type="Pfam" id="PF03479">
    <property type="entry name" value="PCC"/>
    <property type="match status" value="1"/>
</dbReference>
<dbReference type="GO" id="GO:0005634">
    <property type="term" value="C:nucleus"/>
    <property type="evidence" value="ECO:0007669"/>
    <property type="project" value="UniProtKB-SubCell"/>
</dbReference>
<dbReference type="AlphaFoldDB" id="A0A978VTA8"/>
<keyword evidence="3 6" id="KW-0238">DNA-binding</keyword>
<comment type="subcellular location">
    <subcellularLocation>
        <location evidence="6">Nucleus</location>
    </subcellularLocation>
</comment>
<organism evidence="9 10">
    <name type="scientific">Ziziphus jujuba var. spinosa</name>
    <dbReference type="NCBI Taxonomy" id="714518"/>
    <lineage>
        <taxon>Eukaryota</taxon>
        <taxon>Viridiplantae</taxon>
        <taxon>Streptophyta</taxon>
        <taxon>Embryophyta</taxon>
        <taxon>Tracheophyta</taxon>
        <taxon>Spermatophyta</taxon>
        <taxon>Magnoliopsida</taxon>
        <taxon>eudicotyledons</taxon>
        <taxon>Gunneridae</taxon>
        <taxon>Pentapetalae</taxon>
        <taxon>rosids</taxon>
        <taxon>fabids</taxon>
        <taxon>Rosales</taxon>
        <taxon>Rhamnaceae</taxon>
        <taxon>Paliureae</taxon>
        <taxon>Ziziphus</taxon>
    </lineage>
</organism>
<comment type="function">
    <text evidence="1 6">Transcription factor that specifically binds AT-rich DNA sequences related to the nuclear matrix attachment regions (MARs).</text>
</comment>
<dbReference type="CDD" id="cd11378">
    <property type="entry name" value="DUF296"/>
    <property type="match status" value="1"/>
</dbReference>
<name>A0A978VTA8_ZIZJJ</name>
<dbReference type="InterPro" id="IPR039605">
    <property type="entry name" value="AHL"/>
</dbReference>
<sequence length="180" mass="18916">MEQKNGSVSGSPVNTETEHLRSENPEKGINQEQSHAVGGEGVGGDGVSTGTDMATRRKRGRPRKYDVEADMVRHVSPPPPVFSSSSAFSECSFKRGRGRPRGSGKLQLLASLGGFAADTAGGSFVPHVVNVQTGEDIFRKITSFSQKGPRAICILSATGVVSSVIIRQPGSSGGLLRHEA</sequence>
<evidence type="ECO:0000256" key="2">
    <source>
        <dbReference type="ARBA" id="ARBA00023015"/>
    </source>
</evidence>
<evidence type="ECO:0000256" key="3">
    <source>
        <dbReference type="ARBA" id="ARBA00023125"/>
    </source>
</evidence>
<reference evidence="9" key="1">
    <citation type="journal article" date="2021" name="Front. Plant Sci.">
        <title>Chromosome-Scale Genome Assembly for Chinese Sour Jujube and Insights Into Its Genome Evolution and Domestication Signature.</title>
        <authorList>
            <person name="Shen L.-Y."/>
            <person name="Luo H."/>
            <person name="Wang X.-L."/>
            <person name="Wang X.-M."/>
            <person name="Qiu X.-J."/>
            <person name="Liu H."/>
            <person name="Zhou S.-S."/>
            <person name="Jia K.-H."/>
            <person name="Nie S."/>
            <person name="Bao Y.-T."/>
            <person name="Zhang R.-G."/>
            <person name="Yun Q.-Z."/>
            <person name="Chai Y.-H."/>
            <person name="Lu J.-Y."/>
            <person name="Li Y."/>
            <person name="Zhao S.-W."/>
            <person name="Mao J.-F."/>
            <person name="Jia S.-G."/>
            <person name="Mao Y.-M."/>
        </authorList>
    </citation>
    <scope>NUCLEOTIDE SEQUENCE</scope>
    <source>
        <strain evidence="9">AT0</strain>
        <tissue evidence="9">Leaf</tissue>
    </source>
</reference>
<dbReference type="GO" id="GO:0003680">
    <property type="term" value="F:minor groove of adenine-thymine-rich DNA binding"/>
    <property type="evidence" value="ECO:0007669"/>
    <property type="project" value="UniProtKB-UniRule"/>
</dbReference>
<evidence type="ECO:0000256" key="6">
    <source>
        <dbReference type="RuleBase" id="RU367031"/>
    </source>
</evidence>
<dbReference type="EMBL" id="JAEACU010000002">
    <property type="protein sequence ID" value="KAH7542053.1"/>
    <property type="molecule type" value="Genomic_DNA"/>
</dbReference>
<evidence type="ECO:0000313" key="9">
    <source>
        <dbReference type="EMBL" id="KAH7542053.1"/>
    </source>
</evidence>
<dbReference type="InterPro" id="IPR017956">
    <property type="entry name" value="AT_hook_DNA-bd_motif"/>
</dbReference>
<dbReference type="InterPro" id="IPR005175">
    <property type="entry name" value="PPC_dom"/>
</dbReference>
<dbReference type="Pfam" id="PF02178">
    <property type="entry name" value="AT_hook"/>
    <property type="match status" value="2"/>
</dbReference>
<feature type="compositionally biased region" description="Basic and acidic residues" evidence="7">
    <location>
        <begin position="16"/>
        <end position="26"/>
    </location>
</feature>
<evidence type="ECO:0000256" key="4">
    <source>
        <dbReference type="ARBA" id="ARBA00023163"/>
    </source>
</evidence>
<proteinExistence type="predicted"/>
<feature type="compositionally biased region" description="Gly residues" evidence="7">
    <location>
        <begin position="38"/>
        <end position="47"/>
    </location>
</feature>
<evidence type="ECO:0000256" key="1">
    <source>
        <dbReference type="ARBA" id="ARBA00003687"/>
    </source>
</evidence>
<feature type="compositionally biased region" description="Polar residues" evidence="7">
    <location>
        <begin position="1"/>
        <end position="15"/>
    </location>
</feature>
<keyword evidence="2 6" id="KW-0805">Transcription regulation</keyword>
<dbReference type="PANTHER" id="PTHR31500:SF45">
    <property type="entry name" value="AT-HOOK MOTIF NUCLEAR-LOCALIZED PROTEIN"/>
    <property type="match status" value="1"/>
</dbReference>
<keyword evidence="4 6" id="KW-0804">Transcription</keyword>
<dbReference type="PANTHER" id="PTHR31500">
    <property type="entry name" value="AT-HOOK MOTIF NUCLEAR-LOCALIZED PROTEIN 9"/>
    <property type="match status" value="1"/>
</dbReference>
<feature type="region of interest" description="Disordered" evidence="7">
    <location>
        <begin position="1"/>
        <end position="64"/>
    </location>
</feature>